<name>A0A1H8T3H1_9HYPH</name>
<reference evidence="4" key="2">
    <citation type="submission" date="2016-10" db="EMBL/GenBank/DDBJ databases">
        <authorList>
            <person name="Wibberg D."/>
        </authorList>
    </citation>
    <scope>NUCLEOTIDE SEQUENCE [LARGE SCALE GENOMIC DNA]</scope>
</reference>
<dbReference type="AlphaFoldDB" id="A0A1H8T3H1"/>
<evidence type="ECO:0000313" key="4">
    <source>
        <dbReference type="Proteomes" id="UP000183063"/>
    </source>
</evidence>
<evidence type="ECO:0000256" key="1">
    <source>
        <dbReference type="SAM" id="MobiDB-lite"/>
    </source>
</evidence>
<dbReference type="Proteomes" id="UP000198939">
    <property type="component" value="Unassembled WGS sequence"/>
</dbReference>
<accession>A0A1H8T3H1</accession>
<dbReference type="STRING" id="501024.RTCCBAU85039_5073"/>
<proteinExistence type="predicted"/>
<feature type="region of interest" description="Disordered" evidence="1">
    <location>
        <begin position="47"/>
        <end position="83"/>
    </location>
</feature>
<gene>
    <name evidence="2" type="ORF">RTCCBAU85039_5073</name>
    <name evidence="3" type="ORF">SAMN05216228_102734</name>
</gene>
<reference evidence="2" key="3">
    <citation type="submission" date="2016-10" db="EMBL/GenBank/DDBJ databases">
        <authorList>
            <person name="de Groot N.N."/>
        </authorList>
    </citation>
    <scope>NUCLEOTIDE SEQUENCE [LARGE SCALE GENOMIC DNA]</scope>
    <source>
        <strain evidence="2">CCBAU85039</strain>
    </source>
</reference>
<keyword evidence="5" id="KW-1185">Reference proteome</keyword>
<dbReference type="EMBL" id="FNXB01000036">
    <property type="protein sequence ID" value="SEI14338.1"/>
    <property type="molecule type" value="Genomic_DNA"/>
</dbReference>
<dbReference type="Proteomes" id="UP000183063">
    <property type="component" value="Unassembled WGS sequence"/>
</dbReference>
<sequence length="83" mass="9195">MFAHISAVECSRLSGIKDGQKVSFEPTQDRRFGRRGYEGFSVDLGIDLSRGKDENGNPTTNHTLEGSYQLDDTRQTDRATASV</sequence>
<protein>
    <submittedName>
        <fullName evidence="2">Uncharacterized protein</fullName>
    </submittedName>
</protein>
<feature type="compositionally biased region" description="Polar residues" evidence="1">
    <location>
        <begin position="56"/>
        <end position="66"/>
    </location>
</feature>
<reference evidence="3 5" key="1">
    <citation type="submission" date="2016-10" db="EMBL/GenBank/DDBJ databases">
        <authorList>
            <person name="Varghese N."/>
            <person name="Submissions S."/>
        </authorList>
    </citation>
    <scope>NUCLEOTIDE SEQUENCE [LARGE SCALE GENOMIC DNA]</scope>
    <source>
        <strain evidence="3 5">CGMCC 1.7071</strain>
    </source>
</reference>
<evidence type="ECO:0000313" key="5">
    <source>
        <dbReference type="Proteomes" id="UP000198939"/>
    </source>
</evidence>
<evidence type="ECO:0000313" key="2">
    <source>
        <dbReference type="EMBL" id="SEI14338.1"/>
    </source>
</evidence>
<organism evidence="2 4">
    <name type="scientific">Rhizobium tibeticum</name>
    <dbReference type="NCBI Taxonomy" id="501024"/>
    <lineage>
        <taxon>Bacteria</taxon>
        <taxon>Pseudomonadati</taxon>
        <taxon>Pseudomonadota</taxon>
        <taxon>Alphaproteobacteria</taxon>
        <taxon>Hyphomicrobiales</taxon>
        <taxon>Rhizobiaceae</taxon>
        <taxon>Rhizobium/Agrobacterium group</taxon>
        <taxon>Rhizobium</taxon>
    </lineage>
</organism>
<dbReference type="EMBL" id="FOCV01000027">
    <property type="protein sequence ID" value="SEO85497.1"/>
    <property type="molecule type" value="Genomic_DNA"/>
</dbReference>
<evidence type="ECO:0000313" key="3">
    <source>
        <dbReference type="EMBL" id="SEO85497.1"/>
    </source>
</evidence>